<gene>
    <name evidence="1" type="ORF">V1286_000688</name>
</gene>
<organism evidence="1 2">
    <name type="scientific">Bradyrhizobium algeriense</name>
    <dbReference type="NCBI Taxonomy" id="634784"/>
    <lineage>
        <taxon>Bacteria</taxon>
        <taxon>Pseudomonadati</taxon>
        <taxon>Pseudomonadota</taxon>
        <taxon>Alphaproteobacteria</taxon>
        <taxon>Hyphomicrobiales</taxon>
        <taxon>Nitrobacteraceae</taxon>
        <taxon>Bradyrhizobium</taxon>
    </lineage>
</organism>
<protein>
    <submittedName>
        <fullName evidence="1">Uncharacterized protein</fullName>
    </submittedName>
</protein>
<accession>A0ABU8B3P7</accession>
<comment type="caution">
    <text evidence="1">The sequence shown here is derived from an EMBL/GenBank/DDBJ whole genome shotgun (WGS) entry which is preliminary data.</text>
</comment>
<proteinExistence type="predicted"/>
<dbReference type="Proteomes" id="UP001364224">
    <property type="component" value="Unassembled WGS sequence"/>
</dbReference>
<keyword evidence="2" id="KW-1185">Reference proteome</keyword>
<dbReference type="RefSeq" id="WP_334477577.1">
    <property type="nucleotide sequence ID" value="NZ_JAZHRV010000001.1"/>
</dbReference>
<name>A0ABU8B3P7_9BRAD</name>
<dbReference type="EMBL" id="JAZHRV010000001">
    <property type="protein sequence ID" value="MEH2553159.1"/>
    <property type="molecule type" value="Genomic_DNA"/>
</dbReference>
<reference evidence="1 2" key="1">
    <citation type="submission" date="2024-02" db="EMBL/GenBank/DDBJ databases">
        <title>Adaptive strategies in a cosmopolitan and abundant soil bacterium.</title>
        <authorList>
            <person name="Carini P."/>
        </authorList>
    </citation>
    <scope>NUCLEOTIDE SEQUENCE [LARGE SCALE GENOMIC DNA]</scope>
    <source>
        <strain evidence="1 2">AZCC 1608</strain>
    </source>
</reference>
<sequence length="73" mass="7928">MRAHPVVAVATLILVGVGVKLTFFSVPMAAADVRSTKSASIDVAEIHREIKDLPVENLHDMTFVFPVAIDRTI</sequence>
<evidence type="ECO:0000313" key="2">
    <source>
        <dbReference type="Proteomes" id="UP001364224"/>
    </source>
</evidence>
<evidence type="ECO:0000313" key="1">
    <source>
        <dbReference type="EMBL" id="MEH2553159.1"/>
    </source>
</evidence>